<dbReference type="GO" id="GO:0046872">
    <property type="term" value="F:metal ion binding"/>
    <property type="evidence" value="ECO:0007669"/>
    <property type="project" value="UniProtKB-KW"/>
</dbReference>
<protein>
    <submittedName>
        <fullName evidence="8">NAD-dependent formate dehydrogenase gamma subunit</fullName>
    </submittedName>
</protein>
<dbReference type="InterPro" id="IPR002023">
    <property type="entry name" value="NuoE-like"/>
</dbReference>
<feature type="binding site" evidence="7">
    <location>
        <position position="122"/>
    </location>
    <ligand>
        <name>[2Fe-2S] cluster</name>
        <dbReference type="ChEBI" id="CHEBI:190135"/>
    </ligand>
</feature>
<comment type="similarity">
    <text evidence="1">Belongs to the complex I 24 kDa subunit family.</text>
</comment>
<comment type="caution">
    <text evidence="8">The sequence shown here is derived from an EMBL/GenBank/DDBJ whole genome shotgun (WGS) entry which is preliminary data.</text>
</comment>
<dbReference type="RefSeq" id="WP_037282167.1">
    <property type="nucleotide sequence ID" value="NZ_KK088603.1"/>
</dbReference>
<evidence type="ECO:0000256" key="5">
    <source>
        <dbReference type="ARBA" id="ARBA00023014"/>
    </source>
</evidence>
<dbReference type="PANTHER" id="PTHR43342:SF1">
    <property type="entry name" value="BIFURCATING [FEFE] HYDROGENASE GAMMA SUBUNIT"/>
    <property type="match status" value="1"/>
</dbReference>
<dbReference type="InterPro" id="IPR036249">
    <property type="entry name" value="Thioredoxin-like_sf"/>
</dbReference>
<sequence length="153" mass="16229">MLDTADFAARLREIIDAHLGLEGPLLPILHAVQHEWGHIPEPAIPQIAAALNLGRAEVHGVVSFYHDFRREPAGKLVLKLCAAEACQAQGGRDLARDVLKGLGLTDFGTTPDGKVTVERTFCLGLCACGPSAMVGDRPVAAAKAEDICREALA</sequence>
<dbReference type="Gene3D" id="1.10.10.1590">
    <property type="entry name" value="NADH-quinone oxidoreductase subunit E"/>
    <property type="match status" value="1"/>
</dbReference>
<dbReference type="AlphaFoldDB" id="A0A017HQ37"/>
<dbReference type="EMBL" id="AOSK01000053">
    <property type="protein sequence ID" value="EYD76288.1"/>
    <property type="molecule type" value="Genomic_DNA"/>
</dbReference>
<dbReference type="GO" id="GO:0051537">
    <property type="term" value="F:2 iron, 2 sulfur cluster binding"/>
    <property type="evidence" value="ECO:0007669"/>
    <property type="project" value="UniProtKB-KW"/>
</dbReference>
<accession>A0A017HQ37</accession>
<dbReference type="PIRSF" id="PIRSF000216">
    <property type="entry name" value="NADH_DH_24kDa"/>
    <property type="match status" value="1"/>
</dbReference>
<organism evidence="8 9">
    <name type="scientific">Rubellimicrobium mesophilum DSM 19309</name>
    <dbReference type="NCBI Taxonomy" id="442562"/>
    <lineage>
        <taxon>Bacteria</taxon>
        <taxon>Pseudomonadati</taxon>
        <taxon>Pseudomonadota</taxon>
        <taxon>Alphaproteobacteria</taxon>
        <taxon>Rhodobacterales</taxon>
        <taxon>Roseobacteraceae</taxon>
        <taxon>Rubellimicrobium</taxon>
    </lineage>
</organism>
<dbReference type="Pfam" id="PF01257">
    <property type="entry name" value="2Fe-2S_thioredx"/>
    <property type="match status" value="1"/>
</dbReference>
<proteinExistence type="inferred from homology"/>
<dbReference type="Proteomes" id="UP000019666">
    <property type="component" value="Unassembled WGS sequence"/>
</dbReference>
<dbReference type="SUPFAM" id="SSF52833">
    <property type="entry name" value="Thioredoxin-like"/>
    <property type="match status" value="1"/>
</dbReference>
<evidence type="ECO:0000256" key="3">
    <source>
        <dbReference type="ARBA" id="ARBA00022723"/>
    </source>
</evidence>
<dbReference type="PANTHER" id="PTHR43342">
    <property type="entry name" value="NADH-QUINONE OXIDOREDUCTASE, E SUBUNIT"/>
    <property type="match status" value="1"/>
</dbReference>
<evidence type="ECO:0000313" key="9">
    <source>
        <dbReference type="Proteomes" id="UP000019666"/>
    </source>
</evidence>
<keyword evidence="3 7" id="KW-0479">Metal-binding</keyword>
<dbReference type="InterPro" id="IPR041921">
    <property type="entry name" value="NuoE_N"/>
</dbReference>
<feature type="binding site" evidence="7">
    <location>
        <position position="81"/>
    </location>
    <ligand>
        <name>[2Fe-2S] cluster</name>
        <dbReference type="ChEBI" id="CHEBI:190135"/>
    </ligand>
</feature>
<evidence type="ECO:0000256" key="6">
    <source>
        <dbReference type="ARBA" id="ARBA00034078"/>
    </source>
</evidence>
<dbReference type="GO" id="GO:0016491">
    <property type="term" value="F:oxidoreductase activity"/>
    <property type="evidence" value="ECO:0007669"/>
    <property type="project" value="InterPro"/>
</dbReference>
<dbReference type="Gene3D" id="3.40.30.10">
    <property type="entry name" value="Glutaredoxin"/>
    <property type="match status" value="1"/>
</dbReference>
<feature type="binding site" evidence="7">
    <location>
        <position position="86"/>
    </location>
    <ligand>
        <name>[2Fe-2S] cluster</name>
        <dbReference type="ChEBI" id="CHEBI:190135"/>
    </ligand>
</feature>
<dbReference type="HOGENOM" id="CLU_054362_2_2_5"/>
<keyword evidence="4 7" id="KW-0408">Iron</keyword>
<dbReference type="OrthoDB" id="9807941at2"/>
<name>A0A017HQ37_9RHOB</name>
<evidence type="ECO:0000256" key="4">
    <source>
        <dbReference type="ARBA" id="ARBA00023004"/>
    </source>
</evidence>
<dbReference type="PATRIC" id="fig|442562.3.peg.2109"/>
<evidence type="ECO:0000313" key="8">
    <source>
        <dbReference type="EMBL" id="EYD76288.1"/>
    </source>
</evidence>
<comment type="cofactor">
    <cofactor evidence="6">
        <name>[2Fe-2S] cluster</name>
        <dbReference type="ChEBI" id="CHEBI:190135"/>
    </cofactor>
</comment>
<keyword evidence="5 7" id="KW-0411">Iron-sulfur</keyword>
<evidence type="ECO:0000256" key="7">
    <source>
        <dbReference type="PIRSR" id="PIRSR000216-1"/>
    </source>
</evidence>
<reference evidence="8 9" key="1">
    <citation type="submission" date="2013-02" db="EMBL/GenBank/DDBJ databases">
        <authorList>
            <person name="Fiebig A."/>
            <person name="Goeker M."/>
            <person name="Klenk H.-P.P."/>
        </authorList>
    </citation>
    <scope>NUCLEOTIDE SEQUENCE [LARGE SCALE GENOMIC DNA]</scope>
    <source>
        <strain evidence="8 9">DSM 19309</strain>
    </source>
</reference>
<feature type="binding site" evidence="7">
    <location>
        <position position="126"/>
    </location>
    <ligand>
        <name>[2Fe-2S] cluster</name>
        <dbReference type="ChEBI" id="CHEBI:190135"/>
    </ligand>
</feature>
<keyword evidence="2 7" id="KW-0001">2Fe-2S</keyword>
<evidence type="ECO:0000256" key="1">
    <source>
        <dbReference type="ARBA" id="ARBA00010643"/>
    </source>
</evidence>
<keyword evidence="9" id="KW-1185">Reference proteome</keyword>
<dbReference type="InterPro" id="IPR028431">
    <property type="entry name" value="NADP_DH_HndA-like"/>
</dbReference>
<dbReference type="PROSITE" id="PS01099">
    <property type="entry name" value="COMPLEX1_24K"/>
    <property type="match status" value="1"/>
</dbReference>
<comment type="cofactor">
    <cofactor evidence="7">
        <name>[2Fe-2S] cluster</name>
        <dbReference type="ChEBI" id="CHEBI:190135"/>
    </cofactor>
    <text evidence="7">Binds 1 [2Fe-2S] cluster.</text>
</comment>
<dbReference type="STRING" id="442562.Rumeso_02137"/>
<evidence type="ECO:0000256" key="2">
    <source>
        <dbReference type="ARBA" id="ARBA00022714"/>
    </source>
</evidence>
<gene>
    <name evidence="8" type="ORF">Rumeso_02137</name>
</gene>